<dbReference type="InterPro" id="IPR020058">
    <property type="entry name" value="Glu/Gln-tRNA-synth_Ib_cat-dom"/>
</dbReference>
<dbReference type="CDD" id="cd00808">
    <property type="entry name" value="GluRS_core"/>
    <property type="match status" value="1"/>
</dbReference>
<evidence type="ECO:0000256" key="16">
    <source>
        <dbReference type="RuleBase" id="RU363037"/>
    </source>
</evidence>
<dbReference type="Pfam" id="PF19269">
    <property type="entry name" value="Anticodon_2"/>
    <property type="match status" value="1"/>
</dbReference>
<evidence type="ECO:0000256" key="10">
    <source>
        <dbReference type="ARBA" id="ARBA00044142"/>
    </source>
</evidence>
<gene>
    <name evidence="19" type="ORF">ANN_24886</name>
</gene>
<comment type="catalytic activity">
    <reaction evidence="15">
        <text>tRNA(Gln) + L-glutamate + ATP = L-glutamyl-tRNA(Gln) + AMP + diphosphate</text>
        <dbReference type="Rhea" id="RHEA:64612"/>
        <dbReference type="Rhea" id="RHEA-COMP:9662"/>
        <dbReference type="Rhea" id="RHEA-COMP:9684"/>
        <dbReference type="ChEBI" id="CHEBI:29985"/>
        <dbReference type="ChEBI" id="CHEBI:30616"/>
        <dbReference type="ChEBI" id="CHEBI:33019"/>
        <dbReference type="ChEBI" id="CHEBI:78442"/>
        <dbReference type="ChEBI" id="CHEBI:78520"/>
        <dbReference type="ChEBI" id="CHEBI:456215"/>
    </reaction>
    <physiologicalReaction direction="left-to-right" evidence="15">
        <dbReference type="Rhea" id="RHEA:64613"/>
    </physiologicalReaction>
</comment>
<evidence type="ECO:0000256" key="8">
    <source>
        <dbReference type="ARBA" id="ARBA00030865"/>
    </source>
</evidence>
<evidence type="ECO:0000256" key="13">
    <source>
        <dbReference type="ARBA" id="ARBA00047366"/>
    </source>
</evidence>
<dbReference type="Pfam" id="PF00749">
    <property type="entry name" value="tRNA-synt_1c"/>
    <property type="match status" value="1"/>
</dbReference>
<evidence type="ECO:0000256" key="4">
    <source>
        <dbReference type="ARBA" id="ARBA00022741"/>
    </source>
</evidence>
<dbReference type="InterPro" id="IPR049940">
    <property type="entry name" value="GluQ/Sye"/>
</dbReference>
<dbReference type="InterPro" id="IPR045462">
    <property type="entry name" value="aa-tRNA-synth_I_cd-bd"/>
</dbReference>
<evidence type="ECO:0000256" key="12">
    <source>
        <dbReference type="ARBA" id="ARBA00044313"/>
    </source>
</evidence>
<keyword evidence="20" id="KW-1185">Reference proteome</keyword>
<evidence type="ECO:0000313" key="20">
    <source>
        <dbReference type="Proteomes" id="UP001148838"/>
    </source>
</evidence>
<dbReference type="SUPFAM" id="SSF52374">
    <property type="entry name" value="Nucleotidylyl transferase"/>
    <property type="match status" value="1"/>
</dbReference>
<evidence type="ECO:0000256" key="9">
    <source>
        <dbReference type="ARBA" id="ARBA00044054"/>
    </source>
</evidence>
<dbReference type="SUPFAM" id="SSF48163">
    <property type="entry name" value="An anticodon-binding domain of class I aminoacyl-tRNA synthetases"/>
    <property type="match status" value="1"/>
</dbReference>
<dbReference type="PRINTS" id="PR00987">
    <property type="entry name" value="TRNASYNTHGLU"/>
</dbReference>
<evidence type="ECO:0000256" key="7">
    <source>
        <dbReference type="ARBA" id="ARBA00023146"/>
    </source>
</evidence>
<keyword evidence="4 16" id="KW-0547">Nucleotide-binding</keyword>
<dbReference type="Gene3D" id="1.10.10.350">
    <property type="match status" value="1"/>
</dbReference>
<dbReference type="InterPro" id="IPR033910">
    <property type="entry name" value="GluRS_core"/>
</dbReference>
<dbReference type="Proteomes" id="UP001148838">
    <property type="component" value="Unassembled WGS sequence"/>
</dbReference>
<evidence type="ECO:0000256" key="15">
    <source>
        <dbReference type="ARBA" id="ARBA00047689"/>
    </source>
</evidence>
<dbReference type="Gene3D" id="3.40.50.620">
    <property type="entry name" value="HUPs"/>
    <property type="match status" value="1"/>
</dbReference>
<dbReference type="EMBL" id="JAJSOF020000038">
    <property type="protein sequence ID" value="KAJ4427268.1"/>
    <property type="molecule type" value="Genomic_DNA"/>
</dbReference>
<dbReference type="InterPro" id="IPR014729">
    <property type="entry name" value="Rossmann-like_a/b/a_fold"/>
</dbReference>
<sequence>KVISISGHLHLGGLRTALYNYLFAKSHNGKFILRIEDTDQSRLIAGAVDKLERDLQWIGLTPDESPTLGGNYGPYKQSERLSLYREQVKSILETEAAYYCFCTDHRLNLLRRETLRAGQVPRYDNKCRHLSKAEVRERLAKGDQYCIRFKLSSNEETFEDLVYGKISYNIGQNEGDPVIMKSDGYPTYHLANVVDDHFMDISHVLRGVEWQISTTKHILLYRAFGWKPPLYAHLPLILNADGTKLSKRQGDITIENFYKEGIFPEALLNFVTDAGGGFIKDIEPAKPRIYTLQELTKQFELSRIKPSSCRLSQDKLPEFNSLVIRQKLTEEEGSIVLIQEVKDLVSRTYKDRLESQRLLLDDDHIMSVLLWSQDRINKLADLVDSNFAFLWIIPSQNTLQNISSSNIGVLEDVKSCLSGQLESEFHREDLKKLLKNFAVEKHLSFSELMKLLRSVVSGLKEGPGVAEMMEILGQMSTLARLDHAVTTLKRLHADN</sequence>
<evidence type="ECO:0000259" key="18">
    <source>
        <dbReference type="Pfam" id="PF19269"/>
    </source>
</evidence>
<protein>
    <recommendedName>
        <fullName evidence="10">Nondiscriminating glutamyl-tRNA synthetase EARS2, mitochondrial</fullName>
        <ecNumber evidence="2">6.1.1.17</ecNumber>
        <ecNumber evidence="9">6.1.1.24</ecNumber>
    </recommendedName>
    <alternativeName>
        <fullName evidence="12">Glutamate--tRNA(Gln) ligase EARS2, mitochondrial</fullName>
    </alternativeName>
    <alternativeName>
        <fullName evidence="8">Glutamyl-tRNA synthetase</fullName>
    </alternativeName>
    <alternativeName>
        <fullName evidence="11">Mitochondrial glutamyl-tRNA synthetase</fullName>
    </alternativeName>
</protein>
<evidence type="ECO:0000256" key="6">
    <source>
        <dbReference type="ARBA" id="ARBA00022917"/>
    </source>
</evidence>
<feature type="domain" description="Aminoacyl-tRNA synthetase class I anticodon-binding" evidence="18">
    <location>
        <begin position="360"/>
        <end position="484"/>
    </location>
</feature>
<comment type="catalytic activity">
    <reaction evidence="13">
        <text>tRNA(Glu) + L-glutamate + ATP = L-glutamyl-tRNA(Glu) + AMP + diphosphate</text>
        <dbReference type="Rhea" id="RHEA:23540"/>
        <dbReference type="Rhea" id="RHEA-COMP:9663"/>
        <dbReference type="Rhea" id="RHEA-COMP:9680"/>
        <dbReference type="ChEBI" id="CHEBI:29985"/>
        <dbReference type="ChEBI" id="CHEBI:30616"/>
        <dbReference type="ChEBI" id="CHEBI:33019"/>
        <dbReference type="ChEBI" id="CHEBI:78442"/>
        <dbReference type="ChEBI" id="CHEBI:78520"/>
        <dbReference type="ChEBI" id="CHEBI:456215"/>
        <dbReference type="EC" id="6.1.1.17"/>
    </reaction>
    <physiologicalReaction direction="left-to-right" evidence="13">
        <dbReference type="Rhea" id="RHEA:23541"/>
    </physiologicalReaction>
</comment>
<evidence type="ECO:0000256" key="3">
    <source>
        <dbReference type="ARBA" id="ARBA00022598"/>
    </source>
</evidence>
<dbReference type="EC" id="6.1.1.17" evidence="2"/>
<dbReference type="InterPro" id="IPR004527">
    <property type="entry name" value="Glu-tRNA-ligase_bac/mito"/>
</dbReference>
<accession>A0ABQ8RZX0</accession>
<evidence type="ECO:0000256" key="1">
    <source>
        <dbReference type="ARBA" id="ARBA00007894"/>
    </source>
</evidence>
<keyword evidence="7 16" id="KW-0030">Aminoacyl-tRNA synthetase</keyword>
<dbReference type="InterPro" id="IPR000924">
    <property type="entry name" value="Glu/Gln-tRNA-synth"/>
</dbReference>
<dbReference type="InterPro" id="IPR008925">
    <property type="entry name" value="aa_tRNA-synth_I_cd-bd_sf"/>
</dbReference>
<evidence type="ECO:0000256" key="5">
    <source>
        <dbReference type="ARBA" id="ARBA00022840"/>
    </source>
</evidence>
<keyword evidence="3 16" id="KW-0436">Ligase</keyword>
<reference evidence="19 20" key="1">
    <citation type="journal article" date="2022" name="Allergy">
        <title>Genome assembly and annotation of Periplaneta americana reveal a comprehensive cockroach allergen profile.</title>
        <authorList>
            <person name="Wang L."/>
            <person name="Xiong Q."/>
            <person name="Saelim N."/>
            <person name="Wang L."/>
            <person name="Nong W."/>
            <person name="Wan A.T."/>
            <person name="Shi M."/>
            <person name="Liu X."/>
            <person name="Cao Q."/>
            <person name="Hui J.H.L."/>
            <person name="Sookrung N."/>
            <person name="Leung T.F."/>
            <person name="Tungtrongchitr A."/>
            <person name="Tsui S.K.W."/>
        </authorList>
    </citation>
    <scope>NUCLEOTIDE SEQUENCE [LARGE SCALE GENOMIC DNA]</scope>
    <source>
        <strain evidence="19">PWHHKU_190912</strain>
    </source>
</reference>
<evidence type="ECO:0000256" key="2">
    <source>
        <dbReference type="ARBA" id="ARBA00012835"/>
    </source>
</evidence>
<organism evidence="19 20">
    <name type="scientific">Periplaneta americana</name>
    <name type="common">American cockroach</name>
    <name type="synonym">Blatta americana</name>
    <dbReference type="NCBI Taxonomy" id="6978"/>
    <lineage>
        <taxon>Eukaryota</taxon>
        <taxon>Metazoa</taxon>
        <taxon>Ecdysozoa</taxon>
        <taxon>Arthropoda</taxon>
        <taxon>Hexapoda</taxon>
        <taxon>Insecta</taxon>
        <taxon>Pterygota</taxon>
        <taxon>Neoptera</taxon>
        <taxon>Polyneoptera</taxon>
        <taxon>Dictyoptera</taxon>
        <taxon>Blattodea</taxon>
        <taxon>Blattoidea</taxon>
        <taxon>Blattidae</taxon>
        <taxon>Blattinae</taxon>
        <taxon>Periplaneta</taxon>
    </lineage>
</organism>
<evidence type="ECO:0000259" key="17">
    <source>
        <dbReference type="Pfam" id="PF00749"/>
    </source>
</evidence>
<dbReference type="PANTHER" id="PTHR43311:SF2">
    <property type="entry name" value="GLUTAMATE--TRNA LIGASE, MITOCHONDRIAL-RELATED"/>
    <property type="match status" value="1"/>
</dbReference>
<dbReference type="NCBIfam" id="TIGR00464">
    <property type="entry name" value="gltX_bact"/>
    <property type="match status" value="1"/>
</dbReference>
<evidence type="ECO:0000256" key="14">
    <source>
        <dbReference type="ARBA" id="ARBA00047479"/>
    </source>
</evidence>
<dbReference type="InterPro" id="IPR020751">
    <property type="entry name" value="aa-tRNA-synth_I_codon-bd_sub2"/>
</dbReference>
<feature type="non-terminal residue" evidence="19">
    <location>
        <position position="1"/>
    </location>
</feature>
<evidence type="ECO:0000313" key="19">
    <source>
        <dbReference type="EMBL" id="KAJ4427268.1"/>
    </source>
</evidence>
<keyword evidence="6 16" id="KW-0648">Protein biosynthesis</keyword>
<comment type="similarity">
    <text evidence="1">Belongs to the class-I aminoacyl-tRNA synthetase family. Glutamate--tRNA ligase type 1 subfamily.</text>
</comment>
<comment type="caution">
    <text evidence="19">The sequence shown here is derived from an EMBL/GenBank/DDBJ whole genome shotgun (WGS) entry which is preliminary data.</text>
</comment>
<keyword evidence="5 16" id="KW-0067">ATP-binding</keyword>
<dbReference type="EC" id="6.1.1.24" evidence="9"/>
<evidence type="ECO:0000256" key="11">
    <source>
        <dbReference type="ARBA" id="ARBA00044251"/>
    </source>
</evidence>
<proteinExistence type="inferred from homology"/>
<name>A0ABQ8RZX0_PERAM</name>
<feature type="domain" description="Glutamyl/glutaminyl-tRNA synthetase class Ib catalytic" evidence="17">
    <location>
        <begin position="6"/>
        <end position="308"/>
    </location>
</feature>
<comment type="catalytic activity">
    <reaction evidence="14">
        <text>tRNA(Glx) + L-glutamate + ATP = L-glutamyl-tRNA(Glx) + AMP + diphosphate</text>
        <dbReference type="Rhea" id="RHEA:18397"/>
        <dbReference type="Rhea" id="RHEA-COMP:9713"/>
        <dbReference type="Rhea" id="RHEA-COMP:9716"/>
        <dbReference type="ChEBI" id="CHEBI:29985"/>
        <dbReference type="ChEBI" id="CHEBI:30616"/>
        <dbReference type="ChEBI" id="CHEBI:33019"/>
        <dbReference type="ChEBI" id="CHEBI:78442"/>
        <dbReference type="ChEBI" id="CHEBI:78520"/>
        <dbReference type="ChEBI" id="CHEBI:456215"/>
        <dbReference type="EC" id="6.1.1.24"/>
    </reaction>
    <physiologicalReaction direction="left-to-right" evidence="14">
        <dbReference type="Rhea" id="RHEA:18398"/>
    </physiologicalReaction>
</comment>
<dbReference type="HAMAP" id="MF_00022">
    <property type="entry name" value="Glu_tRNA_synth_type1"/>
    <property type="match status" value="1"/>
</dbReference>
<dbReference type="PANTHER" id="PTHR43311">
    <property type="entry name" value="GLUTAMATE--TRNA LIGASE"/>
    <property type="match status" value="1"/>
</dbReference>